<dbReference type="SUPFAM" id="SSF53383">
    <property type="entry name" value="PLP-dependent transferases"/>
    <property type="match status" value="1"/>
</dbReference>
<dbReference type="InterPro" id="IPR015424">
    <property type="entry name" value="PyrdxlP-dep_Trfase"/>
</dbReference>
<dbReference type="EMBL" id="KQ435759">
    <property type="protein sequence ID" value="KOX75714.1"/>
    <property type="molecule type" value="Genomic_DNA"/>
</dbReference>
<evidence type="ECO:0000256" key="5">
    <source>
        <dbReference type="ARBA" id="ARBA00022898"/>
    </source>
</evidence>
<evidence type="ECO:0000256" key="1">
    <source>
        <dbReference type="ARBA" id="ARBA00001933"/>
    </source>
</evidence>
<comment type="cofactor">
    <cofactor evidence="1 6">
        <name>pyridoxal 5'-phosphate</name>
        <dbReference type="ChEBI" id="CHEBI:597326"/>
    </cofactor>
</comment>
<dbReference type="InterPro" id="IPR005958">
    <property type="entry name" value="TyrNic_aminoTrfase"/>
</dbReference>
<dbReference type="InterPro" id="IPR015421">
    <property type="entry name" value="PyrdxlP-dep_Trfase_major"/>
</dbReference>
<dbReference type="Gene3D" id="3.40.640.10">
    <property type="entry name" value="Type I PLP-dependent aspartate aminotransferase-like (Major domain)"/>
    <property type="match status" value="2"/>
</dbReference>
<comment type="subunit">
    <text evidence="6">Homodimer.</text>
</comment>
<dbReference type="GO" id="GO:0006572">
    <property type="term" value="P:L-tyrosine catabolic process"/>
    <property type="evidence" value="ECO:0007669"/>
    <property type="project" value="TreeGrafter"/>
</dbReference>
<keyword evidence="5 6" id="KW-0663">Pyridoxal phosphate</keyword>
<dbReference type="GO" id="GO:0004838">
    <property type="term" value="F:L-tyrosine-2-oxoglutarate transaminase activity"/>
    <property type="evidence" value="ECO:0007669"/>
    <property type="project" value="UniProtKB-UniRule"/>
</dbReference>
<evidence type="ECO:0000256" key="2">
    <source>
        <dbReference type="ARBA" id="ARBA00007441"/>
    </source>
</evidence>
<accession>A0A0N0BH97</accession>
<name>A0A0N0BH97_9HYME</name>
<keyword evidence="9" id="KW-1185">Reference proteome</keyword>
<dbReference type="GO" id="GO:0006559">
    <property type="term" value="P:L-phenylalanine catabolic process"/>
    <property type="evidence" value="ECO:0007669"/>
    <property type="project" value="UniProtKB-UniRule"/>
</dbReference>
<evidence type="ECO:0000259" key="7">
    <source>
        <dbReference type="Pfam" id="PF00155"/>
    </source>
</evidence>
<proteinExistence type="inferred from homology"/>
<organism evidence="8 9">
    <name type="scientific">Melipona quadrifasciata</name>
    <dbReference type="NCBI Taxonomy" id="166423"/>
    <lineage>
        <taxon>Eukaryota</taxon>
        <taxon>Metazoa</taxon>
        <taxon>Ecdysozoa</taxon>
        <taxon>Arthropoda</taxon>
        <taxon>Hexapoda</taxon>
        <taxon>Insecta</taxon>
        <taxon>Pterygota</taxon>
        <taxon>Neoptera</taxon>
        <taxon>Endopterygota</taxon>
        <taxon>Hymenoptera</taxon>
        <taxon>Apocrita</taxon>
        <taxon>Aculeata</taxon>
        <taxon>Apoidea</taxon>
        <taxon>Anthophila</taxon>
        <taxon>Apidae</taxon>
        <taxon>Melipona</taxon>
    </lineage>
</organism>
<evidence type="ECO:0000313" key="8">
    <source>
        <dbReference type="EMBL" id="KOX75714.1"/>
    </source>
</evidence>
<dbReference type="STRING" id="166423.A0A0N0BH97"/>
<dbReference type="EC" id="2.6.1.5" evidence="6"/>
<protein>
    <recommendedName>
        <fullName evidence="6">Tyrosine aminotransferase</fullName>
        <shortName evidence="6">TAT</shortName>
        <ecNumber evidence="6">2.6.1.5</ecNumber>
    </recommendedName>
</protein>
<dbReference type="PIRSF" id="PIRSF000517">
    <property type="entry name" value="Tyr_transaminase"/>
    <property type="match status" value="1"/>
</dbReference>
<comment type="similarity">
    <text evidence="2 6">Belongs to the class-I pyridoxal-phosphate-dependent aminotransferase family.</text>
</comment>
<dbReference type="PANTHER" id="PTHR45744">
    <property type="entry name" value="TYROSINE AMINOTRANSFERASE"/>
    <property type="match status" value="1"/>
</dbReference>
<evidence type="ECO:0000256" key="3">
    <source>
        <dbReference type="ARBA" id="ARBA00022576"/>
    </source>
</evidence>
<keyword evidence="3 8" id="KW-0032">Aminotransferase</keyword>
<dbReference type="CDD" id="cd00609">
    <property type="entry name" value="AAT_like"/>
    <property type="match status" value="1"/>
</dbReference>
<dbReference type="Proteomes" id="UP000053105">
    <property type="component" value="Unassembled WGS sequence"/>
</dbReference>
<dbReference type="InterPro" id="IPR015422">
    <property type="entry name" value="PyrdxlP-dep_Trfase_small"/>
</dbReference>
<evidence type="ECO:0000256" key="4">
    <source>
        <dbReference type="ARBA" id="ARBA00022679"/>
    </source>
</evidence>
<comment type="catalytic activity">
    <reaction evidence="6">
        <text>L-tyrosine + 2-oxoglutarate = 3-(4-hydroxyphenyl)pyruvate + L-glutamate</text>
        <dbReference type="Rhea" id="RHEA:15093"/>
        <dbReference type="ChEBI" id="CHEBI:16810"/>
        <dbReference type="ChEBI" id="CHEBI:29985"/>
        <dbReference type="ChEBI" id="CHEBI:36242"/>
        <dbReference type="ChEBI" id="CHEBI:58315"/>
        <dbReference type="EC" id="2.6.1.5"/>
    </reaction>
</comment>
<dbReference type="PANTHER" id="PTHR45744:SF2">
    <property type="entry name" value="TYROSINE AMINOTRANSFERASE"/>
    <property type="match status" value="1"/>
</dbReference>
<keyword evidence="4 8" id="KW-0808">Transferase</keyword>
<comment type="pathway">
    <text evidence="6">Amino-acid degradation; L-phenylalanine degradation; acetoacetate and fumarate from L-phenylalanine: step 2/6.</text>
</comment>
<dbReference type="Pfam" id="PF00155">
    <property type="entry name" value="Aminotran_1_2"/>
    <property type="match status" value="1"/>
</dbReference>
<dbReference type="GO" id="GO:0030170">
    <property type="term" value="F:pyridoxal phosphate binding"/>
    <property type="evidence" value="ECO:0007669"/>
    <property type="project" value="InterPro"/>
</dbReference>
<dbReference type="AlphaFoldDB" id="A0A0N0BH97"/>
<evidence type="ECO:0000313" key="9">
    <source>
        <dbReference type="Proteomes" id="UP000053105"/>
    </source>
</evidence>
<gene>
    <name evidence="8" type="ORF">WN51_12041</name>
</gene>
<dbReference type="InterPro" id="IPR004839">
    <property type="entry name" value="Aminotransferase_I/II_large"/>
</dbReference>
<comment type="function">
    <text evidence="6">Transaminase involved in tyrosine breakdown. Converts tyrosine to p-hydroxyphenylpyruvate.</text>
</comment>
<feature type="domain" description="Aminotransferase class I/classII large" evidence="7">
    <location>
        <begin position="41"/>
        <end position="434"/>
    </location>
</feature>
<dbReference type="UniPathway" id="UPA00139">
    <property type="reaction ID" value="UER00338"/>
</dbReference>
<dbReference type="OrthoDB" id="7042322at2759"/>
<evidence type="ECO:0000256" key="6">
    <source>
        <dbReference type="PIRNR" id="PIRNR000517"/>
    </source>
</evidence>
<reference evidence="8 9" key="1">
    <citation type="submission" date="2015-07" db="EMBL/GenBank/DDBJ databases">
        <title>The genome of Melipona quadrifasciata.</title>
        <authorList>
            <person name="Pan H."/>
            <person name="Kapheim K."/>
        </authorList>
    </citation>
    <scope>NUCLEOTIDE SEQUENCE [LARGE SCALE GENOMIC DNA]</scope>
    <source>
        <strain evidence="8">0111107301</strain>
        <tissue evidence="8">Whole body</tissue>
    </source>
</reference>
<dbReference type="Gene3D" id="3.90.1150.10">
    <property type="entry name" value="Aspartate Aminotransferase, domain 1"/>
    <property type="match status" value="3"/>
</dbReference>
<sequence>MSVPVRRDRWNVQASDIARNTHNPIRSIVESLVVEPNPTKSVISLSIGDPTTFGNLRPPKEVIDAVQQSLVSQLYNGYAPSTGTINVHKNFPLSGNVEPDLVCHQKAREAVAEYSSSEFAKVDAKDVILCSGCSCALDLCITALARRGQNILIPRPGFSIYRTLAEGLGINVKSYELRVSTNYPAMFFFYSCFFSTGDKYPFHSYKLSDILDVAARYYIPIIADEIYEHMVFPGRTFHSLASLSREVPILSFLVPGWRMGWIIIHDRQNVLEKEIRKALHCLSQRIIGSNTLIQGALPAILKNTPQEFYDDVMKTLHDHSRAAYNCVMKIPGLKPIVPDGAMYMMVRTSDSNETHSPRNESRKLAKFRKVETTDPPSEHLPCFPEFNSDLEFVQRLLMEESVFCLPGQCFDYPSYMRLVITVPVDMLEEACQRIQEFCERHHYKTAENTQRNNLATVDIPY</sequence>